<protein>
    <submittedName>
        <fullName evidence="2">Glycosyltransferase</fullName>
    </submittedName>
</protein>
<sequence length="324" mass="38677">MQTLSIIVPCFNVENFIYQCLDSIRKQTYQNIEVICIDNHSTDNTLQILKKFSRLDNRFIIIEKSTNTGYGSSLNLGLKVAKGSYIGIVEGDDFIQPNMYELLMEKAVRYNLDIARCGYWYYTDSVSKPELNEIIPKNKLIRPVDNLTPFFTSPSIWSAIYRARFIRDNHIYFLDTPGASYQDLGFSFKTYLECDRFMMVDKCLVNYRQHATSSVHSSKGLHSIRKEWEDNVLFAKNRLYKFNKIQSILIDLINYSYKWNYQRLNRKYRYHFLYLWRKDLQKFSKDIPLYSSRHLLNKLETLIIIRFPFLYPILNFLRTTFKRL</sequence>
<evidence type="ECO:0000259" key="1">
    <source>
        <dbReference type="Pfam" id="PF00535"/>
    </source>
</evidence>
<dbReference type="SUPFAM" id="SSF53448">
    <property type="entry name" value="Nucleotide-diphospho-sugar transferases"/>
    <property type="match status" value="1"/>
</dbReference>
<dbReference type="CDD" id="cd00761">
    <property type="entry name" value="Glyco_tranf_GTA_type"/>
    <property type="match status" value="1"/>
</dbReference>
<proteinExistence type="predicted"/>
<dbReference type="InterPro" id="IPR001173">
    <property type="entry name" value="Glyco_trans_2-like"/>
</dbReference>
<organism evidence="2 3">
    <name type="scientific">Parasutterella secunda</name>
    <dbReference type="NCBI Taxonomy" id="626947"/>
    <lineage>
        <taxon>Bacteria</taxon>
        <taxon>Pseudomonadati</taxon>
        <taxon>Pseudomonadota</taxon>
        <taxon>Betaproteobacteria</taxon>
        <taxon>Burkholderiales</taxon>
        <taxon>Sutterellaceae</taxon>
        <taxon>Parasutterella</taxon>
    </lineage>
</organism>
<evidence type="ECO:0000313" key="3">
    <source>
        <dbReference type="Proteomes" id="UP000777002"/>
    </source>
</evidence>
<accession>A0ABS2GW71</accession>
<name>A0ABS2GW71_9BURK</name>
<gene>
    <name evidence="2" type="ORF">H5985_06800</name>
</gene>
<evidence type="ECO:0000313" key="2">
    <source>
        <dbReference type="EMBL" id="MBM6928972.1"/>
    </source>
</evidence>
<dbReference type="Gene3D" id="3.90.550.10">
    <property type="entry name" value="Spore Coat Polysaccharide Biosynthesis Protein SpsA, Chain A"/>
    <property type="match status" value="1"/>
</dbReference>
<reference evidence="2 3" key="1">
    <citation type="journal article" date="2021" name="Sci. Rep.">
        <title>The distribution of antibiotic resistance genes in chicken gut microbiota commensals.</title>
        <authorList>
            <person name="Juricova H."/>
            <person name="Matiasovicova J."/>
            <person name="Kubasova T."/>
            <person name="Cejkova D."/>
            <person name="Rychlik I."/>
        </authorList>
    </citation>
    <scope>NUCLEOTIDE SEQUENCE [LARGE SCALE GENOMIC DNA]</scope>
    <source>
        <strain evidence="2 3">An562</strain>
    </source>
</reference>
<dbReference type="RefSeq" id="WP_205050562.1">
    <property type="nucleotide sequence ID" value="NZ_JACJKX010000012.1"/>
</dbReference>
<feature type="domain" description="Glycosyltransferase 2-like" evidence="1">
    <location>
        <begin position="5"/>
        <end position="155"/>
    </location>
</feature>
<dbReference type="PANTHER" id="PTHR22916">
    <property type="entry name" value="GLYCOSYLTRANSFERASE"/>
    <property type="match status" value="1"/>
</dbReference>
<comment type="caution">
    <text evidence="2">The sequence shown here is derived from an EMBL/GenBank/DDBJ whole genome shotgun (WGS) entry which is preliminary data.</text>
</comment>
<dbReference type="PANTHER" id="PTHR22916:SF3">
    <property type="entry name" value="UDP-GLCNAC:BETAGAL BETA-1,3-N-ACETYLGLUCOSAMINYLTRANSFERASE-LIKE PROTEIN 1"/>
    <property type="match status" value="1"/>
</dbReference>
<dbReference type="Proteomes" id="UP000777002">
    <property type="component" value="Unassembled WGS sequence"/>
</dbReference>
<dbReference type="Pfam" id="PF00535">
    <property type="entry name" value="Glycos_transf_2"/>
    <property type="match status" value="1"/>
</dbReference>
<keyword evidence="3" id="KW-1185">Reference proteome</keyword>
<dbReference type="InterPro" id="IPR029044">
    <property type="entry name" value="Nucleotide-diphossugar_trans"/>
</dbReference>
<dbReference type="EMBL" id="JACJKX010000012">
    <property type="protein sequence ID" value="MBM6928972.1"/>
    <property type="molecule type" value="Genomic_DNA"/>
</dbReference>